<keyword evidence="1" id="KW-0812">Transmembrane</keyword>
<gene>
    <name evidence="2" type="ORF">H1D33_18785</name>
</gene>
<dbReference type="EMBL" id="CP059322">
    <property type="protein sequence ID" value="QLQ35432.1"/>
    <property type="molecule type" value="Genomic_DNA"/>
</dbReference>
<dbReference type="KEGG" id="mfeu:H1D33_18785"/>
<name>A0A7L6B0E2_9ACTN</name>
<feature type="transmembrane region" description="Helical" evidence="1">
    <location>
        <begin position="159"/>
        <end position="179"/>
    </location>
</feature>
<proteinExistence type="predicted"/>
<feature type="transmembrane region" description="Helical" evidence="1">
    <location>
        <begin position="185"/>
        <end position="205"/>
    </location>
</feature>
<feature type="transmembrane region" description="Helical" evidence="1">
    <location>
        <begin position="87"/>
        <end position="104"/>
    </location>
</feature>
<evidence type="ECO:0000313" key="2">
    <source>
        <dbReference type="EMBL" id="QLQ35432.1"/>
    </source>
</evidence>
<reference evidence="3" key="1">
    <citation type="submission" date="2020-07" db="EMBL/GenBank/DDBJ databases">
        <title>A new Micromonospora strain with potent antibiotic activity isolated from the microbiome of a mid-Atlantic deep-sea sponge.</title>
        <authorList>
            <person name="Back C.R."/>
            <person name="Stennett H.L."/>
            <person name="Williams S.E."/>
            <person name="Wang L."/>
            <person name="Ojeda Gomez J."/>
            <person name="Abdulle O.M."/>
            <person name="Duffy T."/>
            <person name="Hendry K.R."/>
            <person name="Powell D."/>
            <person name="Stach J.E."/>
            <person name="Essex-Lopresti A.E."/>
            <person name="Willis C.L."/>
            <person name="Curnow P."/>
            <person name="Race P.R."/>
        </authorList>
    </citation>
    <scope>NUCLEOTIDE SEQUENCE [LARGE SCALE GENOMIC DNA]</scope>
    <source>
        <strain evidence="3">28ISP2-46</strain>
    </source>
</reference>
<accession>A0A7L6B0E2</accession>
<sequence>MLTILVTRAFLHLTGYPQVGSGGLHIAHVLWGGLGMLVAHLMSMLFIGVGVRNAAAVVAGAGFGLFIDEVGKFLTADNNYFYEPVAAVIYAVFVATYAVVRLGVNRRPLSERERLVNAAHRTADGHAGSPAGGEWPTRIRERWRSALADFCRRPPLRRWTAPAIGLFTLFSLGRPLVLLSRDANLPNLVHATFACTAFVLAVLGLWRSTRGRSATDLFEVALMMELLVVQVFWLLDSEFAGILPVAWTVALLTLNRRHAAPAPPDRATCGPVAR</sequence>
<reference evidence="2 3" key="2">
    <citation type="journal article" date="2021" name="Mar. Drugs">
        <title>A New Micromonospora Strain with Antibiotic Activity Isolated from the Microbiome of a Mid-Atlantic Deep-Sea Sponge.</title>
        <authorList>
            <person name="Back C.R."/>
            <person name="Stennett H.L."/>
            <person name="Williams S.E."/>
            <person name="Wang L."/>
            <person name="Ojeda Gomez J."/>
            <person name="Abdulle O.M."/>
            <person name="Duffy T."/>
            <person name="Neal C."/>
            <person name="Mantell J."/>
            <person name="Jepson M.A."/>
            <person name="Hendry K.R."/>
            <person name="Powell D."/>
            <person name="Stach J.E.M."/>
            <person name="Essex-Lopresti A.E."/>
            <person name="Willis C.L."/>
            <person name="Curnow P."/>
            <person name="Race P.R."/>
        </authorList>
    </citation>
    <scope>NUCLEOTIDE SEQUENCE [LARGE SCALE GENOMIC DNA]</scope>
    <source>
        <strain evidence="2 3">28ISP2-46</strain>
    </source>
</reference>
<dbReference type="AlphaFoldDB" id="A0A7L6B0E2"/>
<feature type="transmembrane region" description="Helical" evidence="1">
    <location>
        <begin position="45"/>
        <end position="67"/>
    </location>
</feature>
<keyword evidence="1" id="KW-1133">Transmembrane helix</keyword>
<dbReference type="RefSeq" id="WP_181567965.1">
    <property type="nucleotide sequence ID" value="NZ_CP059322.2"/>
</dbReference>
<evidence type="ECO:0000313" key="3">
    <source>
        <dbReference type="Proteomes" id="UP000510844"/>
    </source>
</evidence>
<organism evidence="2 3">
    <name type="scientific">Micromonospora robiginosa</name>
    <dbReference type="NCBI Taxonomy" id="2749844"/>
    <lineage>
        <taxon>Bacteria</taxon>
        <taxon>Bacillati</taxon>
        <taxon>Actinomycetota</taxon>
        <taxon>Actinomycetes</taxon>
        <taxon>Micromonosporales</taxon>
        <taxon>Micromonosporaceae</taxon>
        <taxon>Micromonospora</taxon>
    </lineage>
</organism>
<protein>
    <submittedName>
        <fullName evidence="2">Uncharacterized protein</fullName>
    </submittedName>
</protein>
<keyword evidence="1" id="KW-0472">Membrane</keyword>
<evidence type="ECO:0000256" key="1">
    <source>
        <dbReference type="SAM" id="Phobius"/>
    </source>
</evidence>
<dbReference type="Proteomes" id="UP000510844">
    <property type="component" value="Chromosome"/>
</dbReference>
<keyword evidence="3" id="KW-1185">Reference proteome</keyword>